<evidence type="ECO:0000313" key="6">
    <source>
        <dbReference type="EMBL" id="NDV30572.1"/>
    </source>
</evidence>
<dbReference type="Pfam" id="PF22384">
    <property type="entry name" value="PBP2_Ca3427_like"/>
    <property type="match status" value="1"/>
</dbReference>
<evidence type="ECO:0000256" key="3">
    <source>
        <dbReference type="ARBA" id="ARBA00022729"/>
    </source>
</evidence>
<evidence type="ECO:0000256" key="1">
    <source>
        <dbReference type="ARBA" id="ARBA00004418"/>
    </source>
</evidence>
<comment type="similarity">
    <text evidence="2">Belongs to the bacterial solute-binding protein SsuA/TauA family.</text>
</comment>
<sequence>MEKGIFSKHGIDLEWSDYKLGTGAMIKSIKEGEVDVIIALTEGLVSDIAQGSDLRLFATYVKSPLRWGIITGGKQDQFKDVEDLKCQKFGISRPTSGSHLMVSVLALERGWHPQKDVSFEVKGSFESLRNSVNDGSTSAFLWEYFTTKPYHDKGEVKIVGFITTPWPCFMMAAKKHFISQHKTALDSFLKATREACSLFHDTNDSLHQIAKKYDIETDDAKAWFKAVQITASSGISAPALKRVVNALYQTKVIQTADFDIEDLIDKNLAELDNDIHAMKLYNKPELVKFVRNNLIVKSIAAGPLDYKMLLDFDQHHYFGTDAVDEFVSLCGLNSSSKVINIGSGLGGPARYLAGKYGCQVLAVELQEELHRTARELTERCNLHHLVHHISGDILQVGQHLKENSYDTIVSWLTVLHIPQRDLLFKLSYDLLKPEGKFYAEDFFKVSLFNEEESRILKEDIYCPYCPDMNTYKSQIKQAGFQELKVDDLTPTWTEYTKQRVLKWRSDKDNLVSIHREDTYNRLLSFYNQVATLYQGGHLGGARFIATKTSLQ</sequence>
<feature type="domain" description="Methyltransferase type 11" evidence="4">
    <location>
        <begin position="340"/>
        <end position="438"/>
    </location>
</feature>
<evidence type="ECO:0000259" key="5">
    <source>
        <dbReference type="Pfam" id="PF22384"/>
    </source>
</evidence>
<organism evidence="6">
    <name type="scientific">Arcella intermedia</name>
    <dbReference type="NCBI Taxonomy" id="1963864"/>
    <lineage>
        <taxon>Eukaryota</taxon>
        <taxon>Amoebozoa</taxon>
        <taxon>Tubulinea</taxon>
        <taxon>Elardia</taxon>
        <taxon>Arcellinida</taxon>
        <taxon>Sphaerothecina</taxon>
        <taxon>Arcellidae</taxon>
        <taxon>Arcella</taxon>
    </lineage>
</organism>
<dbReference type="InterPro" id="IPR054364">
    <property type="entry name" value="Ca3427-like_PBP2"/>
</dbReference>
<protein>
    <recommendedName>
        <fullName evidence="7">Methyltransferase type 11 domain-containing protein</fullName>
    </recommendedName>
</protein>
<dbReference type="CDD" id="cd02440">
    <property type="entry name" value="AdoMet_MTases"/>
    <property type="match status" value="1"/>
</dbReference>
<evidence type="ECO:0000259" key="4">
    <source>
        <dbReference type="Pfam" id="PF08241"/>
    </source>
</evidence>
<dbReference type="GO" id="GO:0008757">
    <property type="term" value="F:S-adenosylmethionine-dependent methyltransferase activity"/>
    <property type="evidence" value="ECO:0007669"/>
    <property type="project" value="InterPro"/>
</dbReference>
<reference evidence="6" key="1">
    <citation type="journal article" date="2020" name="J. Eukaryot. Microbiol.">
        <title>De novo Sequencing, Assembly and Annotation of the Transcriptome for the Free-Living Testate Amoeba Arcella intermedia.</title>
        <authorList>
            <person name="Ribeiro G.M."/>
            <person name="Porfirio-Sousa A.L."/>
            <person name="Maurer-Alcala X.X."/>
            <person name="Katz L.A."/>
            <person name="Lahr D.J.G."/>
        </authorList>
    </citation>
    <scope>NUCLEOTIDE SEQUENCE</scope>
</reference>
<dbReference type="EMBL" id="GIBP01001603">
    <property type="protein sequence ID" value="NDV30572.1"/>
    <property type="molecule type" value="Transcribed_RNA"/>
</dbReference>
<dbReference type="Gene3D" id="3.40.50.150">
    <property type="entry name" value="Vaccinia Virus protein VP39"/>
    <property type="match status" value="1"/>
</dbReference>
<dbReference type="SUPFAM" id="SSF53335">
    <property type="entry name" value="S-adenosyl-L-methionine-dependent methyltransferases"/>
    <property type="match status" value="1"/>
</dbReference>
<name>A0A6B2L0R4_9EUKA</name>
<dbReference type="Pfam" id="PF08241">
    <property type="entry name" value="Methyltransf_11"/>
    <property type="match status" value="1"/>
</dbReference>
<dbReference type="PANTHER" id="PTHR30024:SF47">
    <property type="entry name" value="TAURINE-BINDING PERIPLASMIC PROTEIN"/>
    <property type="match status" value="1"/>
</dbReference>
<accession>A0A6B2L0R4</accession>
<dbReference type="Gene3D" id="3.40.190.10">
    <property type="entry name" value="Periplasmic binding protein-like II"/>
    <property type="match status" value="2"/>
</dbReference>
<evidence type="ECO:0008006" key="7">
    <source>
        <dbReference type="Google" id="ProtNLM"/>
    </source>
</evidence>
<evidence type="ECO:0000256" key="2">
    <source>
        <dbReference type="ARBA" id="ARBA00010742"/>
    </source>
</evidence>
<dbReference type="InterPro" id="IPR029063">
    <property type="entry name" value="SAM-dependent_MTases_sf"/>
</dbReference>
<dbReference type="InterPro" id="IPR013216">
    <property type="entry name" value="Methyltransf_11"/>
</dbReference>
<feature type="domain" description="Ca3427-like PBP 2" evidence="5">
    <location>
        <begin position="67"/>
        <end position="162"/>
    </location>
</feature>
<dbReference type="AlphaFoldDB" id="A0A6B2L0R4"/>
<proteinExistence type="inferred from homology"/>
<comment type="subcellular location">
    <subcellularLocation>
        <location evidence="1">Periplasm</location>
    </subcellularLocation>
</comment>
<dbReference type="SUPFAM" id="SSF53850">
    <property type="entry name" value="Periplasmic binding protein-like II"/>
    <property type="match status" value="1"/>
</dbReference>
<keyword evidence="3" id="KW-0732">Signal</keyword>
<dbReference type="PANTHER" id="PTHR30024">
    <property type="entry name" value="ALIPHATIC SULFONATES-BINDING PROTEIN-RELATED"/>
    <property type="match status" value="1"/>
</dbReference>